<accession>A0A0E2B9I7</accession>
<reference evidence="1" key="1">
    <citation type="submission" date="2012-10" db="EMBL/GenBank/DDBJ databases">
        <authorList>
            <person name="Harkins D.M."/>
            <person name="Durkin A.S."/>
            <person name="Brinkac L.M."/>
            <person name="Haft D.H."/>
            <person name="Selengut J.D."/>
            <person name="Sanka R."/>
            <person name="DePew J."/>
            <person name="Purushe J."/>
            <person name="Matthias M.A."/>
            <person name="Vinetz J.M."/>
            <person name="Sutton G.G."/>
            <person name="Nierman W.C."/>
            <person name="Fouts D.E."/>
        </authorList>
    </citation>
    <scope>NUCLEOTIDE SEQUENCE [LARGE SCALE GENOMIC DNA]</scope>
    <source>
        <strain evidence="1">MOR084</strain>
    </source>
</reference>
<dbReference type="Proteomes" id="UP000006329">
    <property type="component" value="Unassembled WGS sequence"/>
</dbReference>
<evidence type="ECO:0000313" key="2">
    <source>
        <dbReference type="Proteomes" id="UP000006329"/>
    </source>
</evidence>
<evidence type="ECO:0000313" key="1">
    <source>
        <dbReference type="EMBL" id="EKO32013.1"/>
    </source>
</evidence>
<comment type="caution">
    <text evidence="1">The sequence shown here is derived from an EMBL/GenBank/DDBJ whole genome shotgun (WGS) entry which is preliminary data.</text>
</comment>
<proteinExistence type="predicted"/>
<dbReference type="AlphaFoldDB" id="A0A0E2B9I7"/>
<organism evidence="1 2">
    <name type="scientific">Leptospira santarosai str. MOR084</name>
    <dbReference type="NCBI Taxonomy" id="1049984"/>
    <lineage>
        <taxon>Bacteria</taxon>
        <taxon>Pseudomonadati</taxon>
        <taxon>Spirochaetota</taxon>
        <taxon>Spirochaetia</taxon>
        <taxon>Leptospirales</taxon>
        <taxon>Leptospiraceae</taxon>
        <taxon>Leptospira</taxon>
    </lineage>
</organism>
<gene>
    <name evidence="1" type="ORF">LEP1GSC179_0689</name>
</gene>
<keyword evidence="2" id="KW-1185">Reference proteome</keyword>
<protein>
    <submittedName>
        <fullName evidence="1">Uncharacterized protein</fullName>
    </submittedName>
</protein>
<dbReference type="EMBL" id="AHON02000085">
    <property type="protein sequence ID" value="EKO32013.1"/>
    <property type="molecule type" value="Genomic_DNA"/>
</dbReference>
<sequence length="43" mass="5227">MSGREVIGSFLKLSNIHSYKQYRLRCENLWKEYFGDQFEKIVL</sequence>
<name>A0A0E2B9I7_9LEPT</name>